<dbReference type="SUPFAM" id="SSF51735">
    <property type="entry name" value="NAD(P)-binding Rossmann-fold domains"/>
    <property type="match status" value="1"/>
</dbReference>
<keyword evidence="5" id="KW-1185">Reference proteome</keyword>
<feature type="region of interest" description="Disordered" evidence="2">
    <location>
        <begin position="345"/>
        <end position="416"/>
    </location>
</feature>
<evidence type="ECO:0000313" key="5">
    <source>
        <dbReference type="Proteomes" id="UP000680866"/>
    </source>
</evidence>
<accession>A0A810MYV9</accession>
<dbReference type="PANTHER" id="PTHR18964:SF149">
    <property type="entry name" value="BIFUNCTIONAL UDP-N-ACETYLGLUCOSAMINE 2-EPIMERASE_N-ACETYLMANNOSAMINE KINASE"/>
    <property type="match status" value="1"/>
</dbReference>
<name>A0A810MYV9_9ACTN</name>
<comment type="similarity">
    <text evidence="1">Belongs to the ROK (NagC/XylR) family.</text>
</comment>
<dbReference type="CDD" id="cd23763">
    <property type="entry name" value="ASKHA_ATPase_ROK"/>
    <property type="match status" value="1"/>
</dbReference>
<dbReference type="SUPFAM" id="SSF53067">
    <property type="entry name" value="Actin-like ATPase domain"/>
    <property type="match status" value="1"/>
</dbReference>
<dbReference type="InterPro" id="IPR029903">
    <property type="entry name" value="RmlD-like-bd"/>
</dbReference>
<dbReference type="PANTHER" id="PTHR18964">
    <property type="entry name" value="ROK (REPRESSOR, ORF, KINASE) FAMILY"/>
    <property type="match status" value="1"/>
</dbReference>
<evidence type="ECO:0000256" key="1">
    <source>
        <dbReference type="ARBA" id="ARBA00006479"/>
    </source>
</evidence>
<evidence type="ECO:0000259" key="3">
    <source>
        <dbReference type="Pfam" id="PF04321"/>
    </source>
</evidence>
<dbReference type="AlphaFoldDB" id="A0A810MYV9"/>
<dbReference type="EMBL" id="AP023359">
    <property type="protein sequence ID" value="BCJ66317.1"/>
    <property type="molecule type" value="Genomic_DNA"/>
</dbReference>
<dbReference type="InterPro" id="IPR043129">
    <property type="entry name" value="ATPase_NBD"/>
</dbReference>
<feature type="domain" description="RmlD-like substrate binding" evidence="3">
    <location>
        <begin position="426"/>
        <end position="649"/>
    </location>
</feature>
<reference evidence="4" key="1">
    <citation type="submission" date="2020-08" db="EMBL/GenBank/DDBJ databases">
        <title>Whole genome shotgun sequence of Polymorphospora rubra NBRC 101157.</title>
        <authorList>
            <person name="Komaki H."/>
            <person name="Tamura T."/>
        </authorList>
    </citation>
    <scope>NUCLEOTIDE SEQUENCE</scope>
    <source>
        <strain evidence="4">NBRC 101157</strain>
    </source>
</reference>
<dbReference type="InterPro" id="IPR000600">
    <property type="entry name" value="ROK"/>
</dbReference>
<evidence type="ECO:0000313" key="4">
    <source>
        <dbReference type="EMBL" id="BCJ66317.1"/>
    </source>
</evidence>
<sequence length="679" mass="71029">MTAYTVVDVGGTTLRVGRYDSATDRVDDVRRMPTEGMDRYPGDPVPVLQRRVVGQLVEVAGAALARHGTRHLGIAFAGPVDAAGRVPAAPTVWGRRGDPLPLRDLLRQRLGVPVTLVNDLTAAAWRYVDPGADQEAFCLITVSSGIGNKVFRSGEVLLHPDGHGGELGHWTCDLSPQAVPCDCGGRGHLGAIASGRGAVAAARRAAAADLSGFARSMLAGAELDAVALAAAARAGDPFATGVLRDGLRHLATAITAIFAAIGIRRYVIMGGFALAVGPRYATLLTEALHRLGCFGLTPTEIDEMVVLGEPDDDHGLIGAGRLLTHTPATPVPHPTPVPPLPAILHLSPPKPGQKGETTARSRGRARRGRAETGTAGRGRRAGSDRGEWVRGAGGRAAGRRPRRECGAGLPTAARPRPGRPDLRWIRLDVTDPVACAEVVDRVAPDGVVAVHGPSDVTWCEAEPGRAARLHETAAANLAATTAGRRLVLISTDNVFDGRAPGNDEDTPVAPANAYGRAKLRAERAIGTAGTVLRVSLVYGWEPAGTGKWLNFFAKCAYALRAGEPVEVPDGQWTTPVPVDDVAAVTVAALADGVPDLLHLGGPDRINRADWADRIAAGLGVPAGLVVRVPLARTRYASRPVNTCLTSTRLAGFLEEHGLRVRGVDDGIRDLLAQGVPCTS</sequence>
<dbReference type="InterPro" id="IPR036291">
    <property type="entry name" value="NAD(P)-bd_dom_sf"/>
</dbReference>
<proteinExistence type="inferred from homology"/>
<dbReference type="Pfam" id="PF00480">
    <property type="entry name" value="ROK"/>
    <property type="match status" value="1"/>
</dbReference>
<dbReference type="Gene3D" id="3.40.50.720">
    <property type="entry name" value="NAD(P)-binding Rossmann-like Domain"/>
    <property type="match status" value="1"/>
</dbReference>
<dbReference type="KEGG" id="pry:Prubr_33380"/>
<gene>
    <name evidence="4" type="ORF">Prubr_33380</name>
</gene>
<protein>
    <recommendedName>
        <fullName evidence="3">RmlD-like substrate binding domain-containing protein</fullName>
    </recommendedName>
</protein>
<evidence type="ECO:0000256" key="2">
    <source>
        <dbReference type="SAM" id="MobiDB-lite"/>
    </source>
</evidence>
<organism evidence="4 5">
    <name type="scientific">Polymorphospora rubra</name>
    <dbReference type="NCBI Taxonomy" id="338584"/>
    <lineage>
        <taxon>Bacteria</taxon>
        <taxon>Bacillati</taxon>
        <taxon>Actinomycetota</taxon>
        <taxon>Actinomycetes</taxon>
        <taxon>Micromonosporales</taxon>
        <taxon>Micromonosporaceae</taxon>
        <taxon>Polymorphospora</taxon>
    </lineage>
</organism>
<dbReference type="RefSeq" id="WP_212826343.1">
    <property type="nucleotide sequence ID" value="NZ_AP023359.1"/>
</dbReference>
<dbReference type="Pfam" id="PF04321">
    <property type="entry name" value="RmlD_sub_bind"/>
    <property type="match status" value="1"/>
</dbReference>
<dbReference type="Gene3D" id="3.30.420.40">
    <property type="match status" value="2"/>
</dbReference>
<dbReference type="Proteomes" id="UP000680866">
    <property type="component" value="Chromosome"/>
</dbReference>